<comment type="caution">
    <text evidence="1">The sequence shown here is derived from an EMBL/GenBank/DDBJ whole genome shotgun (WGS) entry which is preliminary data.</text>
</comment>
<dbReference type="Proteomes" id="UP000828390">
    <property type="component" value="Unassembled WGS sequence"/>
</dbReference>
<sequence length="50" mass="5821">MMVDQFTKWVEWVPLPTQTAEETARAAVDHFFSRFGFPLQVKNPVDIPLE</sequence>
<evidence type="ECO:0000313" key="1">
    <source>
        <dbReference type="EMBL" id="KAH3768361.1"/>
    </source>
</evidence>
<proteinExistence type="predicted"/>
<reference evidence="1" key="1">
    <citation type="journal article" date="2019" name="bioRxiv">
        <title>The Genome of the Zebra Mussel, Dreissena polymorpha: A Resource for Invasive Species Research.</title>
        <authorList>
            <person name="McCartney M.A."/>
            <person name="Auch B."/>
            <person name="Kono T."/>
            <person name="Mallez S."/>
            <person name="Zhang Y."/>
            <person name="Obille A."/>
            <person name="Becker A."/>
            <person name="Abrahante J.E."/>
            <person name="Garbe J."/>
            <person name="Badalamenti J.P."/>
            <person name="Herman A."/>
            <person name="Mangelson H."/>
            <person name="Liachko I."/>
            <person name="Sullivan S."/>
            <person name="Sone E.D."/>
            <person name="Koren S."/>
            <person name="Silverstein K.A.T."/>
            <person name="Beckman K.B."/>
            <person name="Gohl D.M."/>
        </authorList>
    </citation>
    <scope>NUCLEOTIDE SEQUENCE</scope>
    <source>
        <strain evidence="1">Duluth1</strain>
        <tissue evidence="1">Whole animal</tissue>
    </source>
</reference>
<dbReference type="GO" id="GO:0003676">
    <property type="term" value="F:nucleic acid binding"/>
    <property type="evidence" value="ECO:0007669"/>
    <property type="project" value="InterPro"/>
</dbReference>
<protein>
    <submittedName>
        <fullName evidence="1">Uncharacterized protein</fullName>
    </submittedName>
</protein>
<accession>A0A9D4DVH4</accession>
<gene>
    <name evidence="1" type="ORF">DPMN_169573</name>
</gene>
<organism evidence="1 2">
    <name type="scientific">Dreissena polymorpha</name>
    <name type="common">Zebra mussel</name>
    <name type="synonym">Mytilus polymorpha</name>
    <dbReference type="NCBI Taxonomy" id="45954"/>
    <lineage>
        <taxon>Eukaryota</taxon>
        <taxon>Metazoa</taxon>
        <taxon>Spiralia</taxon>
        <taxon>Lophotrochozoa</taxon>
        <taxon>Mollusca</taxon>
        <taxon>Bivalvia</taxon>
        <taxon>Autobranchia</taxon>
        <taxon>Heteroconchia</taxon>
        <taxon>Euheterodonta</taxon>
        <taxon>Imparidentia</taxon>
        <taxon>Neoheterodontei</taxon>
        <taxon>Myida</taxon>
        <taxon>Dreissenoidea</taxon>
        <taxon>Dreissenidae</taxon>
        <taxon>Dreissena</taxon>
    </lineage>
</organism>
<reference evidence="1" key="2">
    <citation type="submission" date="2020-11" db="EMBL/GenBank/DDBJ databases">
        <authorList>
            <person name="McCartney M.A."/>
            <person name="Auch B."/>
            <person name="Kono T."/>
            <person name="Mallez S."/>
            <person name="Becker A."/>
            <person name="Gohl D.M."/>
            <person name="Silverstein K.A.T."/>
            <person name="Koren S."/>
            <person name="Bechman K.B."/>
            <person name="Herman A."/>
            <person name="Abrahante J.E."/>
            <person name="Garbe J."/>
        </authorList>
    </citation>
    <scope>NUCLEOTIDE SEQUENCE</scope>
    <source>
        <strain evidence="1">Duluth1</strain>
        <tissue evidence="1">Whole animal</tissue>
    </source>
</reference>
<dbReference type="InterPro" id="IPR012337">
    <property type="entry name" value="RNaseH-like_sf"/>
</dbReference>
<dbReference type="AlphaFoldDB" id="A0A9D4DVH4"/>
<evidence type="ECO:0000313" key="2">
    <source>
        <dbReference type="Proteomes" id="UP000828390"/>
    </source>
</evidence>
<dbReference type="SUPFAM" id="SSF53098">
    <property type="entry name" value="Ribonuclease H-like"/>
    <property type="match status" value="1"/>
</dbReference>
<dbReference type="EMBL" id="JAIWYP010000009">
    <property type="protein sequence ID" value="KAH3768361.1"/>
    <property type="molecule type" value="Genomic_DNA"/>
</dbReference>
<dbReference type="InterPro" id="IPR036397">
    <property type="entry name" value="RNaseH_sf"/>
</dbReference>
<dbReference type="Gene3D" id="3.30.420.10">
    <property type="entry name" value="Ribonuclease H-like superfamily/Ribonuclease H"/>
    <property type="match status" value="1"/>
</dbReference>
<name>A0A9D4DVH4_DREPO</name>
<keyword evidence="2" id="KW-1185">Reference proteome</keyword>